<proteinExistence type="predicted"/>
<dbReference type="EMBL" id="JACDUR010000007">
    <property type="protein sequence ID" value="MBA2895228.1"/>
    <property type="molecule type" value="Genomic_DNA"/>
</dbReference>
<evidence type="ECO:0000313" key="1">
    <source>
        <dbReference type="EMBL" id="MBA2895228.1"/>
    </source>
</evidence>
<protein>
    <recommendedName>
        <fullName evidence="3">DUF3298 domain-containing protein</fullName>
    </recommendedName>
</protein>
<evidence type="ECO:0008006" key="3">
    <source>
        <dbReference type="Google" id="ProtNLM"/>
    </source>
</evidence>
<dbReference type="RefSeq" id="WP_181614002.1">
    <property type="nucleotide sequence ID" value="NZ_BAABAM010000009.1"/>
</dbReference>
<accession>A0A7W0CQ14</accession>
<keyword evidence="2" id="KW-1185">Reference proteome</keyword>
<sequence>MPKWILPAVVAVAAVFTVLAYLLGPSAPVKKKATQKPAELQVTVKRVGDGPRVAGYSAAGAEYLAVTGLADPVLQQTVNRALYAPLDQAQARYTRRSKKQDVDGVEMNQGLTVEIGLKGPRLLSAAMDVSDPLFPHGAAYKFPVGITVDLTTGQVFTPRQLFKVGLARLGELVRRPTHPVEGACRFVPTSALAFTADNVLVGWRGHTPECADIRWVAVPYAEAQAFVRPEILELVNTR</sequence>
<evidence type="ECO:0000313" key="2">
    <source>
        <dbReference type="Proteomes" id="UP000530928"/>
    </source>
</evidence>
<dbReference type="AlphaFoldDB" id="A0A7W0CQ14"/>
<organism evidence="1 2">
    <name type="scientific">Nonomuraea soli</name>
    <dbReference type="NCBI Taxonomy" id="1032476"/>
    <lineage>
        <taxon>Bacteria</taxon>
        <taxon>Bacillati</taxon>
        <taxon>Actinomycetota</taxon>
        <taxon>Actinomycetes</taxon>
        <taxon>Streptosporangiales</taxon>
        <taxon>Streptosporangiaceae</taxon>
        <taxon>Nonomuraea</taxon>
    </lineage>
</organism>
<name>A0A7W0CQ14_9ACTN</name>
<comment type="caution">
    <text evidence="1">The sequence shown here is derived from an EMBL/GenBank/DDBJ whole genome shotgun (WGS) entry which is preliminary data.</text>
</comment>
<gene>
    <name evidence="1" type="ORF">HNR30_006614</name>
</gene>
<dbReference type="Proteomes" id="UP000530928">
    <property type="component" value="Unassembled WGS sequence"/>
</dbReference>
<reference evidence="1 2" key="1">
    <citation type="submission" date="2020-07" db="EMBL/GenBank/DDBJ databases">
        <title>Genomic Encyclopedia of Type Strains, Phase IV (KMG-IV): sequencing the most valuable type-strain genomes for metagenomic binning, comparative biology and taxonomic classification.</title>
        <authorList>
            <person name="Goeker M."/>
        </authorList>
    </citation>
    <scope>NUCLEOTIDE SEQUENCE [LARGE SCALE GENOMIC DNA]</scope>
    <source>
        <strain evidence="1 2">DSM 45533</strain>
    </source>
</reference>